<proteinExistence type="predicted"/>
<sequence>MNICETTQCTLQDWLSATSGWAGLVVAIVAAYYVYHQLEEQRKQTAFIIGDGIPTLEMYLAAMSGARAVFRIVNWNRRLFSIRRIKIEASHITPPTPVSLLFHEPDSDNVISLLPARVRPNGYFVEVHAANGWINRQGPPHVLDFEVHFDAREDYTEVLKHATNDDKARIIVTCRFEDGQEKDLQLAVKIELRDLLPNNIKRSDYDMAP</sequence>
<comment type="caution">
    <text evidence="2">The sequence shown here is derived from an EMBL/GenBank/DDBJ whole genome shotgun (WGS) entry which is preliminary data.</text>
</comment>
<evidence type="ECO:0000313" key="2">
    <source>
        <dbReference type="EMBL" id="MBF2714337.1"/>
    </source>
</evidence>
<dbReference type="Proteomes" id="UP000655037">
    <property type="component" value="Unassembled WGS sequence"/>
</dbReference>
<protein>
    <submittedName>
        <fullName evidence="2">Uncharacterized protein</fullName>
    </submittedName>
</protein>
<dbReference type="EMBL" id="JACXXJ020000004">
    <property type="protein sequence ID" value="MBF2714337.1"/>
    <property type="molecule type" value="Genomic_DNA"/>
</dbReference>
<keyword evidence="1" id="KW-0812">Transmembrane</keyword>
<keyword evidence="2" id="KW-0614">Plasmid</keyword>
<gene>
    <name evidence="2" type="ORF">IEI95_008845</name>
</gene>
<reference evidence="2" key="1">
    <citation type="submission" date="2020-11" db="EMBL/GenBank/DDBJ databases">
        <title>Agrobacterium vitis strain K377 genome.</title>
        <authorList>
            <person name="Xi H."/>
        </authorList>
    </citation>
    <scope>NUCLEOTIDE SEQUENCE</scope>
    <source>
        <strain evidence="2">K377</strain>
        <plasmid evidence="2">unnamed3</plasmid>
    </source>
</reference>
<organism evidence="2 3">
    <name type="scientific">Agrobacterium vitis</name>
    <name type="common">Rhizobium vitis</name>
    <dbReference type="NCBI Taxonomy" id="373"/>
    <lineage>
        <taxon>Bacteria</taxon>
        <taxon>Pseudomonadati</taxon>
        <taxon>Pseudomonadota</taxon>
        <taxon>Alphaproteobacteria</taxon>
        <taxon>Hyphomicrobiales</taxon>
        <taxon>Rhizobiaceae</taxon>
        <taxon>Rhizobium/Agrobacterium group</taxon>
        <taxon>Agrobacterium</taxon>
    </lineage>
</organism>
<evidence type="ECO:0000313" key="3">
    <source>
        <dbReference type="Proteomes" id="UP000655037"/>
    </source>
</evidence>
<accession>A0AAE2RD85</accession>
<evidence type="ECO:0000256" key="1">
    <source>
        <dbReference type="SAM" id="Phobius"/>
    </source>
</evidence>
<name>A0AAE2RD85_AGRVI</name>
<keyword evidence="1" id="KW-0472">Membrane</keyword>
<dbReference type="AlphaFoldDB" id="A0AAE2RD85"/>
<keyword evidence="1" id="KW-1133">Transmembrane helix</keyword>
<feature type="transmembrane region" description="Helical" evidence="1">
    <location>
        <begin position="14"/>
        <end position="35"/>
    </location>
</feature>
<geneLocation type="plasmid" evidence="2">
    <name>unnamed3</name>
</geneLocation>
<dbReference type="RefSeq" id="WP_156538376.1">
    <property type="nucleotide sequence ID" value="NZ_JACXXJ020000004.1"/>
</dbReference>